<dbReference type="PANTHER" id="PTHR41287">
    <property type="match status" value="1"/>
</dbReference>
<dbReference type="PATRIC" id="fig|1207063.3.peg.3464"/>
<sequence>MVEPGHAPALRCGGDVDAYIEQVRMGLIADRPTRYCIDVVDGKIPAGRLNKLACQRHLDDLRTGPARGLAWHLPAADYAINFFPLLRHSKGEWRGQPVMLQPWQCFTVGSVYGWKRTGDWLRRYVKAFEEVPKKNGKSTKLAGVGLFALVADGEQGAEVYAIATKRDQARIIFNEAREMVRTSPELKSRLRPFQNNISDEETYSKFEPLSADDKTADGLNPSMALADELHRHKKRDLLNLFDNALGARRQPILWIITTAGDDKPGTPYDTEREYARKVLEGALEDDTYFAFIACADITGADDDDDWRDETTWIKANPNYGISVKAADMARMAAKAAGAPDALADFLRFRLGVRQSDVNASIRMVDWKRNTQGPIDLAALAGRRCVIGVDLSAKTDITATVKVFPPVEEGERWIWVCRFWMPEARVNYLTDMDRAPYRRYVEEGWISTCDGNRIDYNDVLASLMADYETYQVSEVTFDPWNAGTLEADLMDQGVPVSEFRQGMFSYSHPTKEFLDMVLDAKLEHGGNPVLQLMAANLVCKTDDNKNKMPAKGRSRGRIDGISAGIMALGRAITPGAEAPKGPSVYEGRGILMV</sequence>
<dbReference type="Proteomes" id="UP000006746">
    <property type="component" value="Unassembled WGS sequence"/>
</dbReference>
<dbReference type="InterPro" id="IPR005021">
    <property type="entry name" value="Terminase_largesu-like"/>
</dbReference>
<reference evidence="3 4" key="1">
    <citation type="journal article" date="2012" name="J. Bacteriol.">
        <title>Genome Sequence of Oceanibaculum indicum Type Strain P24.</title>
        <authorList>
            <person name="Lai Q."/>
            <person name="Shao Z."/>
        </authorList>
    </citation>
    <scope>NUCLEOTIDE SEQUENCE [LARGE SCALE GENOMIC DNA]</scope>
    <source>
        <strain evidence="3 4">P24</strain>
    </source>
</reference>
<dbReference type="PANTHER" id="PTHR41287:SF1">
    <property type="entry name" value="PROTEIN YMFN"/>
    <property type="match status" value="1"/>
</dbReference>
<organism evidence="3 4">
    <name type="scientific">Oceanibaculum indicum P24</name>
    <dbReference type="NCBI Taxonomy" id="1207063"/>
    <lineage>
        <taxon>Bacteria</taxon>
        <taxon>Pseudomonadati</taxon>
        <taxon>Pseudomonadota</taxon>
        <taxon>Alphaproteobacteria</taxon>
        <taxon>Rhodospirillales</taxon>
        <taxon>Oceanibaculaceae</taxon>
        <taxon>Oceanibaculum</taxon>
    </lineage>
</organism>
<gene>
    <name evidence="3" type="ORF">P24_17207</name>
</gene>
<dbReference type="eggNOG" id="COG4626">
    <property type="taxonomic scope" value="Bacteria"/>
</dbReference>
<dbReference type="Pfam" id="PF20441">
    <property type="entry name" value="TerL_nuclease"/>
    <property type="match status" value="1"/>
</dbReference>
<dbReference type="Gene3D" id="3.40.50.300">
    <property type="entry name" value="P-loop containing nucleotide triphosphate hydrolases"/>
    <property type="match status" value="1"/>
</dbReference>
<evidence type="ECO:0000259" key="1">
    <source>
        <dbReference type="Pfam" id="PF03354"/>
    </source>
</evidence>
<dbReference type="AlphaFoldDB" id="K2IFE3"/>
<evidence type="ECO:0000313" key="3">
    <source>
        <dbReference type="EMBL" id="EKE68701.1"/>
    </source>
</evidence>
<dbReference type="GO" id="GO:0004519">
    <property type="term" value="F:endonuclease activity"/>
    <property type="evidence" value="ECO:0007669"/>
    <property type="project" value="InterPro"/>
</dbReference>
<dbReference type="STRING" id="1207063.P24_17207"/>
<feature type="domain" description="Terminase large subunit-like ATPase" evidence="1">
    <location>
        <begin position="102"/>
        <end position="276"/>
    </location>
</feature>
<feature type="domain" description="Terminase large subunit-like endonuclease" evidence="2">
    <location>
        <begin position="283"/>
        <end position="571"/>
    </location>
</feature>
<evidence type="ECO:0000313" key="4">
    <source>
        <dbReference type="Proteomes" id="UP000006746"/>
    </source>
</evidence>
<dbReference type="Pfam" id="PF03354">
    <property type="entry name" value="TerL_ATPase"/>
    <property type="match status" value="1"/>
</dbReference>
<dbReference type="EMBL" id="AMRL01000034">
    <property type="protein sequence ID" value="EKE68701.1"/>
    <property type="molecule type" value="Genomic_DNA"/>
</dbReference>
<proteinExistence type="predicted"/>
<evidence type="ECO:0000259" key="2">
    <source>
        <dbReference type="Pfam" id="PF20441"/>
    </source>
</evidence>
<dbReference type="InterPro" id="IPR046462">
    <property type="entry name" value="TerL_nuclease"/>
</dbReference>
<dbReference type="InterPro" id="IPR027417">
    <property type="entry name" value="P-loop_NTPase"/>
</dbReference>
<protein>
    <submittedName>
        <fullName evidence="3">Putative phage terminase large subunit</fullName>
    </submittedName>
</protein>
<name>K2IFE3_9PROT</name>
<keyword evidence="4" id="KW-1185">Reference proteome</keyword>
<comment type="caution">
    <text evidence="3">The sequence shown here is derived from an EMBL/GenBank/DDBJ whole genome shotgun (WGS) entry which is preliminary data.</text>
</comment>
<dbReference type="RefSeq" id="WP_008946043.1">
    <property type="nucleotide sequence ID" value="NZ_AMRL01000034.1"/>
</dbReference>
<dbReference type="InterPro" id="IPR046461">
    <property type="entry name" value="TerL_ATPase"/>
</dbReference>
<accession>K2IFE3</accession>